<dbReference type="PROSITE" id="PS50968">
    <property type="entry name" value="BIOTINYL_LIPOYL"/>
    <property type="match status" value="1"/>
</dbReference>
<protein>
    <recommendedName>
        <fullName evidence="5">Glycine cleavage system H protein</fullName>
    </recommendedName>
</protein>
<dbReference type="EMBL" id="JH717844">
    <property type="protein sequence ID" value="EWY89001.1"/>
    <property type="molecule type" value="Genomic_DNA"/>
</dbReference>
<comment type="similarity">
    <text evidence="1 5">Belongs to the GcvH family.</text>
</comment>
<dbReference type="GO" id="GO:0019464">
    <property type="term" value="P:glycine decarboxylation via glycine cleavage system"/>
    <property type="evidence" value="ECO:0007669"/>
    <property type="project" value="UniProtKB-UniRule"/>
</dbReference>
<comment type="subcellular location">
    <subcellularLocation>
        <location evidence="5">Mitochondrion</location>
    </subcellularLocation>
</comment>
<proteinExistence type="inferred from homology"/>
<dbReference type="GO" id="GO:0009249">
    <property type="term" value="P:protein lipoylation"/>
    <property type="evidence" value="ECO:0007669"/>
    <property type="project" value="TreeGrafter"/>
</dbReference>
<sequence length="212" mass="22776">MGSRSPKIIIITDIRIHSFNLNPFLILTPSLTHSLSYSLTMSGLFARQAWASASKLRSTALRAPKTVFACKVNSIAPRRCFSVSMNLLARKYTESHEWVDVAADGKTCTIGISNYAAEALGDVVYVELPSQGEDVSEGESFGSVESVKSASDINSPVSGSVVAVNDPIVDTPADLGKDPEGEGWLIKVEAEDVSALDSLMDEAAYAKHLEEH</sequence>
<comment type="cofactor">
    <cofactor evidence="5">
        <name>(R)-lipoate</name>
        <dbReference type="ChEBI" id="CHEBI:83088"/>
    </cofactor>
    <text evidence="5">Binds 1 lipoyl cofactor covalently.</text>
</comment>
<gene>
    <name evidence="7" type="ORF">FOYG_09985</name>
</gene>
<evidence type="ECO:0000313" key="8">
    <source>
        <dbReference type="Proteomes" id="UP000030753"/>
    </source>
</evidence>
<evidence type="ECO:0000256" key="4">
    <source>
        <dbReference type="PIRSR" id="PIRSR617453-50"/>
    </source>
</evidence>
<dbReference type="HAMAP" id="MF_00272">
    <property type="entry name" value="GcvH"/>
    <property type="match status" value="1"/>
</dbReference>
<dbReference type="InterPro" id="IPR011053">
    <property type="entry name" value="Single_hybrid_motif"/>
</dbReference>
<name>W9I934_FUSOX</name>
<evidence type="ECO:0000256" key="1">
    <source>
        <dbReference type="ARBA" id="ARBA00009249"/>
    </source>
</evidence>
<evidence type="ECO:0000256" key="5">
    <source>
        <dbReference type="RuleBase" id="RU364055"/>
    </source>
</evidence>
<reference evidence="7 8" key="1">
    <citation type="submission" date="2011-06" db="EMBL/GenBank/DDBJ databases">
        <title>The Genome Sequence of Fusarium oxysporum FOSC 3-a.</title>
        <authorList>
            <consortium name="The Broad Institute Genome Sequencing Platform"/>
            <person name="Ma L.-J."/>
            <person name="Gale L.R."/>
            <person name="Schwartz D.C."/>
            <person name="Zhou S."/>
            <person name="Corby-Kistler H."/>
            <person name="Young S.K."/>
            <person name="Zeng Q."/>
            <person name="Gargeya S."/>
            <person name="Fitzgerald M."/>
            <person name="Haas B."/>
            <person name="Abouelleil A."/>
            <person name="Alvarado L."/>
            <person name="Arachchi H.M."/>
            <person name="Berlin A."/>
            <person name="Brown A."/>
            <person name="Chapman S.B."/>
            <person name="Chen Z."/>
            <person name="Dunbar C."/>
            <person name="Freedman E."/>
            <person name="Gearin G."/>
            <person name="Gellesch M."/>
            <person name="Goldberg J."/>
            <person name="Griggs A."/>
            <person name="Gujja S."/>
            <person name="Heiman D."/>
            <person name="Howarth C."/>
            <person name="Larson L."/>
            <person name="Lui A."/>
            <person name="MacDonald P.J.P."/>
            <person name="Mehta T."/>
            <person name="Montmayeur A."/>
            <person name="Murphy C."/>
            <person name="Neiman D."/>
            <person name="Pearson M."/>
            <person name="Priest M."/>
            <person name="Roberts A."/>
            <person name="Saif S."/>
            <person name="Shea T."/>
            <person name="Shenoy N."/>
            <person name="Sisk P."/>
            <person name="Stolte C."/>
            <person name="Sykes S."/>
            <person name="Wortman J."/>
            <person name="Nusbaum C."/>
            <person name="Birren B."/>
        </authorList>
    </citation>
    <scope>NUCLEOTIDE SEQUENCE [LARGE SCALE GENOMIC DNA]</scope>
    <source>
        <strain evidence="8">FOSC 3-a</strain>
    </source>
</reference>
<evidence type="ECO:0000313" key="7">
    <source>
        <dbReference type="EMBL" id="EWY89001.1"/>
    </source>
</evidence>
<keyword evidence="5" id="KW-0496">Mitochondrion</keyword>
<evidence type="ECO:0000256" key="3">
    <source>
        <dbReference type="ARBA" id="ARBA00022946"/>
    </source>
</evidence>
<organism evidence="7 8">
    <name type="scientific">Fusarium oxysporum NRRL 32931</name>
    <dbReference type="NCBI Taxonomy" id="660029"/>
    <lineage>
        <taxon>Eukaryota</taxon>
        <taxon>Fungi</taxon>
        <taxon>Dikarya</taxon>
        <taxon>Ascomycota</taxon>
        <taxon>Pezizomycotina</taxon>
        <taxon>Sordariomycetes</taxon>
        <taxon>Hypocreomycetidae</taxon>
        <taxon>Hypocreales</taxon>
        <taxon>Nectriaceae</taxon>
        <taxon>Fusarium</taxon>
        <taxon>Fusarium oxysporum species complex</taxon>
    </lineage>
</organism>
<dbReference type="InterPro" id="IPR000089">
    <property type="entry name" value="Biotin_lipoyl"/>
</dbReference>
<keyword evidence="2 4" id="KW-0450">Lipoyl</keyword>
<keyword evidence="3 5" id="KW-0809">Transit peptide</keyword>
<feature type="domain" description="Lipoyl-binding" evidence="6">
    <location>
        <begin position="107"/>
        <end position="189"/>
    </location>
</feature>
<feature type="modified residue" description="N6-lipoyllysine" evidence="4">
    <location>
        <position position="148"/>
    </location>
</feature>
<dbReference type="InterPro" id="IPR003016">
    <property type="entry name" value="2-oxoA_DH_lipoyl-BS"/>
</dbReference>
<dbReference type="CDD" id="cd06848">
    <property type="entry name" value="GCS_H"/>
    <property type="match status" value="1"/>
</dbReference>
<dbReference type="OrthoDB" id="10264154at2759"/>
<dbReference type="PANTHER" id="PTHR11715:SF3">
    <property type="entry name" value="GLYCINE CLEAVAGE SYSTEM H PROTEIN-RELATED"/>
    <property type="match status" value="1"/>
</dbReference>
<dbReference type="PANTHER" id="PTHR11715">
    <property type="entry name" value="GLYCINE CLEAVAGE SYSTEM H PROTEIN"/>
    <property type="match status" value="1"/>
</dbReference>
<dbReference type="InterPro" id="IPR017453">
    <property type="entry name" value="GCV_H_sub"/>
</dbReference>
<comment type="subunit">
    <text evidence="5">The glycine cleavage system is composed of four proteins: P, T, L and H.</text>
</comment>
<dbReference type="Proteomes" id="UP000030753">
    <property type="component" value="Unassembled WGS sequence"/>
</dbReference>
<dbReference type="SUPFAM" id="SSF51230">
    <property type="entry name" value="Single hybrid motif"/>
    <property type="match status" value="1"/>
</dbReference>
<evidence type="ECO:0000256" key="2">
    <source>
        <dbReference type="ARBA" id="ARBA00022823"/>
    </source>
</evidence>
<dbReference type="GO" id="GO:0005960">
    <property type="term" value="C:glycine cleavage complex"/>
    <property type="evidence" value="ECO:0007669"/>
    <property type="project" value="UniProtKB-UniRule"/>
</dbReference>
<dbReference type="HOGENOM" id="CLU_097408_1_2_1"/>
<dbReference type="NCBIfam" id="NF002270">
    <property type="entry name" value="PRK01202.1"/>
    <property type="match status" value="1"/>
</dbReference>
<comment type="function">
    <text evidence="5">The H protein shuttles the methylamine group of glycine from the P protein to the T protein.</text>
</comment>
<dbReference type="Gene3D" id="2.40.50.100">
    <property type="match status" value="1"/>
</dbReference>
<dbReference type="InterPro" id="IPR002930">
    <property type="entry name" value="GCV_H"/>
</dbReference>
<dbReference type="GO" id="GO:0005739">
    <property type="term" value="C:mitochondrion"/>
    <property type="evidence" value="ECO:0007669"/>
    <property type="project" value="UniProtKB-SubCell"/>
</dbReference>
<dbReference type="InterPro" id="IPR033753">
    <property type="entry name" value="GCV_H/Fam206"/>
</dbReference>
<accession>W9I934</accession>
<dbReference type="AlphaFoldDB" id="W9I934"/>
<dbReference type="Pfam" id="PF01597">
    <property type="entry name" value="GCV_H"/>
    <property type="match status" value="1"/>
</dbReference>
<dbReference type="PROSITE" id="PS00189">
    <property type="entry name" value="LIPOYL"/>
    <property type="match status" value="1"/>
</dbReference>
<dbReference type="NCBIfam" id="TIGR00527">
    <property type="entry name" value="gcvH"/>
    <property type="match status" value="1"/>
</dbReference>
<evidence type="ECO:0000259" key="6">
    <source>
        <dbReference type="PROSITE" id="PS50968"/>
    </source>
</evidence>